<comment type="caution">
    <text evidence="8">The sequence shown here is derived from an EMBL/GenBank/DDBJ whole genome shotgun (WGS) entry which is preliminary data.</text>
</comment>
<evidence type="ECO:0000256" key="6">
    <source>
        <dbReference type="ARBA" id="ARBA00023136"/>
    </source>
</evidence>
<feature type="transmembrane region" description="Helical" evidence="7">
    <location>
        <begin position="116"/>
        <end position="136"/>
    </location>
</feature>
<keyword evidence="6 7" id="KW-0472">Membrane</keyword>
<gene>
    <name evidence="8" type="ORF">GJV26_06255</name>
</gene>
<dbReference type="OrthoDB" id="8538786at2"/>
<keyword evidence="9" id="KW-1185">Reference proteome</keyword>
<evidence type="ECO:0000256" key="4">
    <source>
        <dbReference type="ARBA" id="ARBA00022692"/>
    </source>
</evidence>
<feature type="transmembrane region" description="Helical" evidence="7">
    <location>
        <begin position="326"/>
        <end position="349"/>
    </location>
</feature>
<dbReference type="Pfam" id="PF13440">
    <property type="entry name" value="Polysacc_synt_3"/>
    <property type="match status" value="1"/>
</dbReference>
<comment type="subcellular location">
    <subcellularLocation>
        <location evidence="1">Cell membrane</location>
        <topology evidence="1">Multi-pass membrane protein</topology>
    </subcellularLocation>
</comment>
<organism evidence="8 9">
    <name type="scientific">Pseudoduganella dura</name>
    <dbReference type="NCBI Taxonomy" id="321982"/>
    <lineage>
        <taxon>Bacteria</taxon>
        <taxon>Pseudomonadati</taxon>
        <taxon>Pseudomonadota</taxon>
        <taxon>Betaproteobacteria</taxon>
        <taxon>Burkholderiales</taxon>
        <taxon>Oxalobacteraceae</taxon>
        <taxon>Telluria group</taxon>
        <taxon>Pseudoduganella</taxon>
    </lineage>
</organism>
<evidence type="ECO:0000256" key="3">
    <source>
        <dbReference type="ARBA" id="ARBA00022475"/>
    </source>
</evidence>
<feature type="transmembrane region" description="Helical" evidence="7">
    <location>
        <begin position="356"/>
        <end position="376"/>
    </location>
</feature>
<dbReference type="GO" id="GO:0005886">
    <property type="term" value="C:plasma membrane"/>
    <property type="evidence" value="ECO:0007669"/>
    <property type="project" value="UniProtKB-SubCell"/>
</dbReference>
<dbReference type="PANTHER" id="PTHR30250:SF10">
    <property type="entry name" value="LIPOPOLYSACCHARIDE BIOSYNTHESIS PROTEIN WZXC"/>
    <property type="match status" value="1"/>
</dbReference>
<dbReference type="CDD" id="cd13127">
    <property type="entry name" value="MATE_tuaB_like"/>
    <property type="match status" value="1"/>
</dbReference>
<comment type="similarity">
    <text evidence="2">Belongs to the polysaccharide synthase family.</text>
</comment>
<sequence length="497" mass="53064">MSSDINRKSVTAVKWAAVGTVIRFGLQILTQVILARLLGPESYGLFAMGLLVLTLSAFLADFGISWGLVQHKTLTDEDIRFAVTWQMVSGIASAVLLFTLAPWIAKYFNEPRVVEIIRWLSLTCISSALVTPGTNLLRRKLDFRMLNIIQITSYVIGYLLVGVTMAWQGAGVWALVGAWLSQSVSALVLTFIKSPHSLKPLLWYEGARRSTSIGVTVFFTNLCNWFLNNLDRFLLGRFLNAHAVGLYTVGYNLANTPNSLFISALQPAFLATGAKLQDDPGRLRSAYLSVQASVWILIAPAFVLLSCVASPLIATMYGPAWKTSGSVLSILALAMPAYVCWGLSTPILWNTGGKHLESLLQVPVLLGAGVALWLFAGQGPVAVAFVASGTLLARALVIATTACLRVKADAASLLGIAWRAALLMAVTAAGCMGGMGAAAGEIPAVQFAAGALCGTLLPVVLVLAWPNVLGRTVIELLGRFSPPVPARLDGYLRSKCG</sequence>
<name>A0A6I3XBZ5_9BURK</name>
<reference evidence="8 9" key="1">
    <citation type="submission" date="2019-11" db="EMBL/GenBank/DDBJ databases">
        <title>Draft Genome Sequences of Six Type Strains of the Genus Massilia.</title>
        <authorList>
            <person name="Miess H."/>
            <person name="Frediansyah A."/>
            <person name="Goeker M."/>
            <person name="Gross H."/>
        </authorList>
    </citation>
    <scope>NUCLEOTIDE SEQUENCE [LARGE SCALE GENOMIC DNA]</scope>
    <source>
        <strain evidence="8 9">DSM 17513</strain>
    </source>
</reference>
<feature type="transmembrane region" description="Helical" evidence="7">
    <location>
        <begin position="46"/>
        <end position="69"/>
    </location>
</feature>
<feature type="transmembrane region" description="Helical" evidence="7">
    <location>
        <begin position="81"/>
        <end position="104"/>
    </location>
</feature>
<feature type="transmembrane region" description="Helical" evidence="7">
    <location>
        <begin position="12"/>
        <end position="34"/>
    </location>
</feature>
<keyword evidence="5 7" id="KW-1133">Transmembrane helix</keyword>
<dbReference type="InterPro" id="IPR050833">
    <property type="entry name" value="Poly_Biosynth_Transport"/>
</dbReference>
<dbReference type="PANTHER" id="PTHR30250">
    <property type="entry name" value="PST FAMILY PREDICTED COLANIC ACID TRANSPORTER"/>
    <property type="match status" value="1"/>
</dbReference>
<feature type="transmembrane region" description="Helical" evidence="7">
    <location>
        <begin position="416"/>
        <end position="438"/>
    </location>
</feature>
<keyword evidence="3" id="KW-1003">Cell membrane</keyword>
<evidence type="ECO:0000256" key="5">
    <source>
        <dbReference type="ARBA" id="ARBA00022989"/>
    </source>
</evidence>
<proteinExistence type="inferred from homology"/>
<dbReference type="EMBL" id="WNWM01000002">
    <property type="protein sequence ID" value="MUI12080.1"/>
    <property type="molecule type" value="Genomic_DNA"/>
</dbReference>
<dbReference type="AlphaFoldDB" id="A0A6I3XBZ5"/>
<dbReference type="RefSeq" id="WP_155708073.1">
    <property type="nucleotide sequence ID" value="NZ_BMWU01000005.1"/>
</dbReference>
<evidence type="ECO:0000313" key="8">
    <source>
        <dbReference type="EMBL" id="MUI12080.1"/>
    </source>
</evidence>
<dbReference type="Proteomes" id="UP000431684">
    <property type="component" value="Unassembled WGS sequence"/>
</dbReference>
<evidence type="ECO:0000256" key="1">
    <source>
        <dbReference type="ARBA" id="ARBA00004651"/>
    </source>
</evidence>
<feature type="transmembrane region" description="Helical" evidence="7">
    <location>
        <begin position="444"/>
        <end position="465"/>
    </location>
</feature>
<evidence type="ECO:0000256" key="2">
    <source>
        <dbReference type="ARBA" id="ARBA00007430"/>
    </source>
</evidence>
<evidence type="ECO:0000313" key="9">
    <source>
        <dbReference type="Proteomes" id="UP000431684"/>
    </source>
</evidence>
<evidence type="ECO:0000256" key="7">
    <source>
        <dbReference type="SAM" id="Phobius"/>
    </source>
</evidence>
<accession>A0A6I3XBZ5</accession>
<feature type="transmembrane region" description="Helical" evidence="7">
    <location>
        <begin position="292"/>
        <end position="314"/>
    </location>
</feature>
<keyword evidence="4 7" id="KW-0812">Transmembrane</keyword>
<protein>
    <submittedName>
        <fullName evidence="8">Oligosaccharide flippase family protein</fullName>
    </submittedName>
</protein>